<keyword evidence="3" id="KW-0677">Repeat</keyword>
<reference evidence="12 13" key="1">
    <citation type="submission" date="2020-02" db="EMBL/GenBank/DDBJ databases">
        <title>Balneolaceae bacterium YR4-1, complete genome.</title>
        <authorList>
            <person name="Li Y."/>
            <person name="Wu S."/>
        </authorList>
    </citation>
    <scope>NUCLEOTIDE SEQUENCE [LARGE SCALE GENOMIC DNA]</scope>
    <source>
        <strain evidence="12 13">YR4-1</strain>
    </source>
</reference>
<evidence type="ECO:0000256" key="2">
    <source>
        <dbReference type="ARBA" id="ARBA00022692"/>
    </source>
</evidence>
<comment type="subcellular location">
    <subcellularLocation>
        <location evidence="1">Membrane</location>
        <topology evidence="1">Multi-pass membrane protein</topology>
    </subcellularLocation>
</comment>
<dbReference type="SUPFAM" id="SSF54631">
    <property type="entry name" value="CBS-domain pair"/>
    <property type="match status" value="1"/>
</dbReference>
<evidence type="ECO:0000256" key="9">
    <source>
        <dbReference type="SAM" id="Phobius"/>
    </source>
</evidence>
<dbReference type="InterPro" id="IPR044751">
    <property type="entry name" value="Ion_transp-like_CBS"/>
</dbReference>
<dbReference type="Gene3D" id="3.10.580.10">
    <property type="entry name" value="CBS-domain"/>
    <property type="match status" value="1"/>
</dbReference>
<dbReference type="InterPro" id="IPR000644">
    <property type="entry name" value="CBS_dom"/>
</dbReference>
<protein>
    <submittedName>
        <fullName evidence="12">HlyC/CorC family transporter</fullName>
    </submittedName>
</protein>
<evidence type="ECO:0000256" key="3">
    <source>
        <dbReference type="ARBA" id="ARBA00022737"/>
    </source>
</evidence>
<evidence type="ECO:0000256" key="6">
    <source>
        <dbReference type="ARBA" id="ARBA00023136"/>
    </source>
</evidence>
<keyword evidence="4 8" id="KW-1133">Transmembrane helix</keyword>
<dbReference type="EMBL" id="JAALLT010000005">
    <property type="protein sequence ID" value="NGP78042.1"/>
    <property type="molecule type" value="Genomic_DNA"/>
</dbReference>
<feature type="transmembrane region" description="Helical" evidence="9">
    <location>
        <begin position="6"/>
        <end position="28"/>
    </location>
</feature>
<dbReference type="PROSITE" id="PS51846">
    <property type="entry name" value="CNNM"/>
    <property type="match status" value="1"/>
</dbReference>
<sequence>MTLLILYLILAIAVSFLCSILEAVLLSVNQSYIAVLERENQSVGQMLRGMKDKIDQPLSAILTLNTIAHTVGAAGVGAQAQLVFGSGYVGITSAVLTLMILFFSEIIPKTLGATYWRTLAPVSGRILKGMIWILYPFVQLSMLITKLLSGSTKHATFSREELSALADRGVEEGIFEQEESDILKNLVRFKSLRIKDIMTPRIVVVGFNEEKTVADILDQVEELRFSRLPVYGETEDDITGYILKNDLLICLAKGNEDIKLKDLKREILILPETISLQNFFEKLLQNQEHIAVAVDEYGGFSGVVTMEDLVETLLGMEIVDEVDAIDDMQQMARRKWMERARRLGIVNEDTEKEEIHSARQNPEKEN</sequence>
<evidence type="ECO:0000256" key="5">
    <source>
        <dbReference type="ARBA" id="ARBA00023122"/>
    </source>
</evidence>
<feature type="domain" description="CBS" evidence="10">
    <location>
        <begin position="263"/>
        <end position="321"/>
    </location>
</feature>
<dbReference type="RefSeq" id="WP_165143775.1">
    <property type="nucleotide sequence ID" value="NZ_JAALLT010000005.1"/>
</dbReference>
<dbReference type="PANTHER" id="PTHR22777:SF4">
    <property type="entry name" value="UPF0053 PROTEIN SLL1254"/>
    <property type="match status" value="1"/>
</dbReference>
<feature type="domain" description="CNNM transmembrane" evidence="11">
    <location>
        <begin position="1"/>
        <end position="179"/>
    </location>
</feature>
<evidence type="ECO:0000256" key="7">
    <source>
        <dbReference type="PROSITE-ProRule" id="PRU00703"/>
    </source>
</evidence>
<evidence type="ECO:0000256" key="4">
    <source>
        <dbReference type="ARBA" id="ARBA00022989"/>
    </source>
</evidence>
<dbReference type="InterPro" id="IPR002550">
    <property type="entry name" value="CNNM"/>
</dbReference>
<dbReference type="InterPro" id="IPR046342">
    <property type="entry name" value="CBS_dom_sf"/>
</dbReference>
<dbReference type="PROSITE" id="PS51371">
    <property type="entry name" value="CBS"/>
    <property type="match status" value="2"/>
</dbReference>
<dbReference type="Pfam" id="PF01595">
    <property type="entry name" value="CNNM"/>
    <property type="match status" value="1"/>
</dbReference>
<feature type="transmembrane region" description="Helical" evidence="9">
    <location>
        <begin position="88"/>
        <end position="108"/>
    </location>
</feature>
<evidence type="ECO:0000259" key="11">
    <source>
        <dbReference type="PROSITE" id="PS51846"/>
    </source>
</evidence>
<dbReference type="AlphaFoldDB" id="A0A6M1SY86"/>
<keyword evidence="5 7" id="KW-0129">CBS domain</keyword>
<evidence type="ECO:0000259" key="10">
    <source>
        <dbReference type="PROSITE" id="PS51371"/>
    </source>
</evidence>
<evidence type="ECO:0000313" key="13">
    <source>
        <dbReference type="Proteomes" id="UP000473278"/>
    </source>
</evidence>
<name>A0A6M1SY86_9BACT</name>
<dbReference type="Proteomes" id="UP000473278">
    <property type="component" value="Unassembled WGS sequence"/>
</dbReference>
<organism evidence="12 13">
    <name type="scientific">Halalkalibaculum roseum</name>
    <dbReference type="NCBI Taxonomy" id="2709311"/>
    <lineage>
        <taxon>Bacteria</taxon>
        <taxon>Pseudomonadati</taxon>
        <taxon>Balneolota</taxon>
        <taxon>Balneolia</taxon>
        <taxon>Balneolales</taxon>
        <taxon>Balneolaceae</taxon>
        <taxon>Halalkalibaculum</taxon>
    </lineage>
</organism>
<evidence type="ECO:0000256" key="8">
    <source>
        <dbReference type="PROSITE-ProRule" id="PRU01193"/>
    </source>
</evidence>
<dbReference type="SMART" id="SM00116">
    <property type="entry name" value="CBS"/>
    <property type="match status" value="2"/>
</dbReference>
<proteinExistence type="predicted"/>
<gene>
    <name evidence="12" type="ORF">G3570_15440</name>
</gene>
<evidence type="ECO:0000256" key="1">
    <source>
        <dbReference type="ARBA" id="ARBA00004141"/>
    </source>
</evidence>
<comment type="caution">
    <text evidence="12">The sequence shown here is derived from an EMBL/GenBank/DDBJ whole genome shotgun (WGS) entry which is preliminary data.</text>
</comment>
<feature type="domain" description="CBS" evidence="10">
    <location>
        <begin position="198"/>
        <end position="258"/>
    </location>
</feature>
<dbReference type="GO" id="GO:0005886">
    <property type="term" value="C:plasma membrane"/>
    <property type="evidence" value="ECO:0007669"/>
    <property type="project" value="TreeGrafter"/>
</dbReference>
<keyword evidence="2 8" id="KW-0812">Transmembrane</keyword>
<dbReference type="CDD" id="cd04590">
    <property type="entry name" value="CBS_pair_CorC_HlyC_assoc"/>
    <property type="match status" value="1"/>
</dbReference>
<accession>A0A6M1SY86</accession>
<dbReference type="Pfam" id="PF00571">
    <property type="entry name" value="CBS"/>
    <property type="match status" value="2"/>
</dbReference>
<keyword evidence="13" id="KW-1185">Reference proteome</keyword>
<evidence type="ECO:0000313" key="12">
    <source>
        <dbReference type="EMBL" id="NGP78042.1"/>
    </source>
</evidence>
<keyword evidence="6 8" id="KW-0472">Membrane</keyword>
<dbReference type="PANTHER" id="PTHR22777">
    <property type="entry name" value="HEMOLYSIN-RELATED"/>
    <property type="match status" value="1"/>
</dbReference>